<name>A0ABW0I1V5_9BACL</name>
<dbReference type="EMBL" id="JBHSMI010000067">
    <property type="protein sequence ID" value="MFC5407279.1"/>
    <property type="molecule type" value="Genomic_DNA"/>
</dbReference>
<dbReference type="Gene3D" id="1.10.3290.10">
    <property type="entry name" value="Fido-like domain"/>
    <property type="match status" value="1"/>
</dbReference>
<dbReference type="PROSITE" id="PS51459">
    <property type="entry name" value="FIDO"/>
    <property type="match status" value="1"/>
</dbReference>
<feature type="domain" description="Fido" evidence="1">
    <location>
        <begin position="90"/>
        <end position="240"/>
    </location>
</feature>
<sequence>MTDKTLLELLREEMKMGLKGGLYHQTQIKLAYNSNRIEGSRLSEDQTRYIFETSTIHVAPEEVASVDDIVETVNHFVCFDYMLNVAHEELSEAYIKEFHRLLKRTTSDERKEWFRIGEYKARPNVVGDMQTTAPGKVADAMAKLLEAYLHKPNISIEDIVDFHYEFESIHPFQDGNGRVGRILMFKECLRHNIMPFIIDHEQKLFYYRGLKDYRSEKGYLIDTCLSAQDRYKAFAKYFFPELGDSMHL</sequence>
<proteinExistence type="predicted"/>
<keyword evidence="3" id="KW-1185">Reference proteome</keyword>
<accession>A0ABW0I1V5</accession>
<dbReference type="PANTHER" id="PTHR13504:SF38">
    <property type="entry name" value="FIDO DOMAIN-CONTAINING PROTEIN"/>
    <property type="match status" value="1"/>
</dbReference>
<gene>
    <name evidence="2" type="ORF">ACFPOF_31505</name>
</gene>
<dbReference type="RefSeq" id="WP_378139801.1">
    <property type="nucleotide sequence ID" value="NZ_JBHSMI010000067.1"/>
</dbReference>
<dbReference type="SUPFAM" id="SSF140931">
    <property type="entry name" value="Fic-like"/>
    <property type="match status" value="1"/>
</dbReference>
<organism evidence="2 3">
    <name type="scientific">Cohnella soli</name>
    <dbReference type="NCBI Taxonomy" id="425005"/>
    <lineage>
        <taxon>Bacteria</taxon>
        <taxon>Bacillati</taxon>
        <taxon>Bacillota</taxon>
        <taxon>Bacilli</taxon>
        <taxon>Bacillales</taxon>
        <taxon>Paenibacillaceae</taxon>
        <taxon>Cohnella</taxon>
    </lineage>
</organism>
<reference evidence="3" key="1">
    <citation type="journal article" date="2019" name="Int. J. Syst. Evol. Microbiol.">
        <title>The Global Catalogue of Microorganisms (GCM) 10K type strain sequencing project: providing services to taxonomists for standard genome sequencing and annotation.</title>
        <authorList>
            <consortium name="The Broad Institute Genomics Platform"/>
            <consortium name="The Broad Institute Genome Sequencing Center for Infectious Disease"/>
            <person name="Wu L."/>
            <person name="Ma J."/>
        </authorList>
    </citation>
    <scope>NUCLEOTIDE SEQUENCE [LARGE SCALE GENOMIC DNA]</scope>
    <source>
        <strain evidence="3">CGMCC 1.18575</strain>
    </source>
</reference>
<dbReference type="PANTHER" id="PTHR13504">
    <property type="entry name" value="FIDO DOMAIN-CONTAINING PROTEIN DDB_G0283145"/>
    <property type="match status" value="1"/>
</dbReference>
<dbReference type="Pfam" id="PF02661">
    <property type="entry name" value="Fic"/>
    <property type="match status" value="1"/>
</dbReference>
<comment type="caution">
    <text evidence="2">The sequence shown here is derived from an EMBL/GenBank/DDBJ whole genome shotgun (WGS) entry which is preliminary data.</text>
</comment>
<dbReference type="InterPro" id="IPR036597">
    <property type="entry name" value="Fido-like_dom_sf"/>
</dbReference>
<dbReference type="InterPro" id="IPR040198">
    <property type="entry name" value="Fido_containing"/>
</dbReference>
<dbReference type="InterPro" id="IPR003812">
    <property type="entry name" value="Fido"/>
</dbReference>
<evidence type="ECO:0000313" key="2">
    <source>
        <dbReference type="EMBL" id="MFC5407279.1"/>
    </source>
</evidence>
<protein>
    <submittedName>
        <fullName evidence="2">Fic family protein</fullName>
    </submittedName>
</protein>
<dbReference type="Proteomes" id="UP001596113">
    <property type="component" value="Unassembled WGS sequence"/>
</dbReference>
<evidence type="ECO:0000259" key="1">
    <source>
        <dbReference type="PROSITE" id="PS51459"/>
    </source>
</evidence>
<evidence type="ECO:0000313" key="3">
    <source>
        <dbReference type="Proteomes" id="UP001596113"/>
    </source>
</evidence>